<dbReference type="AlphaFoldDB" id="A3TSK7"/>
<accession>A3TSK7</accession>
<dbReference type="Proteomes" id="UP000004318">
    <property type="component" value="Unassembled WGS sequence"/>
</dbReference>
<evidence type="ECO:0000313" key="2">
    <source>
        <dbReference type="Proteomes" id="UP000004318"/>
    </source>
</evidence>
<gene>
    <name evidence="1" type="ORF">OB2597_05110</name>
</gene>
<keyword evidence="2" id="KW-1185">Reference proteome</keyword>
<dbReference type="STRING" id="252305.OB2597_05110"/>
<evidence type="ECO:0000313" key="1">
    <source>
        <dbReference type="EMBL" id="EAQ04634.1"/>
    </source>
</evidence>
<reference evidence="1 2" key="1">
    <citation type="journal article" date="2010" name="J. Bacteriol.">
        <title>Genome sequences of Oceanicola granulosus HTCC2516(T) and Oceanicola batsensis HTCC2597(TDelta).</title>
        <authorList>
            <person name="Thrash J.C."/>
            <person name="Cho J.C."/>
            <person name="Vergin K.L."/>
            <person name="Giovannoni S.J."/>
        </authorList>
    </citation>
    <scope>NUCLEOTIDE SEQUENCE [LARGE SCALE GENOMIC DNA]</scope>
    <source>
        <strain evidence="2">ATCC BAA-863 / DSM 15984 / KCTC 12145 / HTCC2597</strain>
    </source>
</reference>
<dbReference type="RefSeq" id="WP_009805251.1">
    <property type="nucleotide sequence ID" value="NZ_CH724131.1"/>
</dbReference>
<dbReference type="HOGENOM" id="CLU_2233729_0_0_5"/>
<proteinExistence type="predicted"/>
<dbReference type="EMBL" id="AAMO01000001">
    <property type="protein sequence ID" value="EAQ04634.1"/>
    <property type="molecule type" value="Genomic_DNA"/>
</dbReference>
<organism evidence="1 2">
    <name type="scientific">Pseudooceanicola batsensis (strain ATCC BAA-863 / DSM 15984 / KCTC 12145 / HTCC2597)</name>
    <name type="common">Oceanicola batsensis</name>
    <dbReference type="NCBI Taxonomy" id="252305"/>
    <lineage>
        <taxon>Bacteria</taxon>
        <taxon>Pseudomonadati</taxon>
        <taxon>Pseudomonadota</taxon>
        <taxon>Alphaproteobacteria</taxon>
        <taxon>Rhodobacterales</taxon>
        <taxon>Paracoccaceae</taxon>
        <taxon>Pseudooceanicola</taxon>
    </lineage>
</organism>
<comment type="caution">
    <text evidence="1">The sequence shown here is derived from an EMBL/GenBank/DDBJ whole genome shotgun (WGS) entry which is preliminary data.</text>
</comment>
<name>A3TSK7_PSEBH</name>
<protein>
    <submittedName>
        <fullName evidence="1">Uncharacterized protein</fullName>
    </submittedName>
</protein>
<sequence length="105" mass="10969">MSVREIAEKLGPVHEVKRHTSGSQEVVVLRPSRAGEPIKAIVAALALARCGTSLPAAKRAIERVVDAGDATVILPTVFARHDLARALASTGIDVAFSSEVGSCQL</sequence>